<dbReference type="FunFam" id="3.10.20.90:FF:000116">
    <property type="entry name" value="band 4.1-like protein 4A isoform X1"/>
    <property type="match status" value="1"/>
</dbReference>
<dbReference type="PANTHER" id="PTHR23280">
    <property type="entry name" value="4.1 G PROTEIN"/>
    <property type="match status" value="1"/>
</dbReference>
<dbReference type="GO" id="GO:0030182">
    <property type="term" value="P:neuron differentiation"/>
    <property type="evidence" value="ECO:0007669"/>
    <property type="project" value="UniProtKB-ARBA"/>
</dbReference>
<evidence type="ECO:0000313" key="5">
    <source>
        <dbReference type="Proteomes" id="UP000814243"/>
    </source>
</evidence>
<keyword evidence="2" id="KW-0206">Cytoskeleton</keyword>
<protein>
    <recommendedName>
        <fullName evidence="3">FERM domain-containing protein</fullName>
    </recommendedName>
</protein>
<feature type="domain" description="FERM" evidence="3">
    <location>
        <begin position="12"/>
        <end position="189"/>
    </location>
</feature>
<dbReference type="InterPro" id="IPR019749">
    <property type="entry name" value="Band_41_domain"/>
</dbReference>
<name>A0A922MHJ4_SPOEX</name>
<dbReference type="PANTHER" id="PTHR23280:SF4">
    <property type="entry name" value="BAND 4.1-LIKE PROTEIN 4A"/>
    <property type="match status" value="1"/>
</dbReference>
<evidence type="ECO:0000313" key="4">
    <source>
        <dbReference type="EMBL" id="KAH9636525.1"/>
    </source>
</evidence>
<dbReference type="Gene3D" id="1.20.80.60">
    <property type="match status" value="1"/>
</dbReference>
<dbReference type="InterPro" id="IPR019747">
    <property type="entry name" value="FERM_CS"/>
</dbReference>
<comment type="caution">
    <text evidence="4">The sequence shown here is derived from an EMBL/GenBank/DDBJ whole genome shotgun (WGS) entry which is preliminary data.</text>
</comment>
<dbReference type="GO" id="GO:0031032">
    <property type="term" value="P:actomyosin structure organization"/>
    <property type="evidence" value="ECO:0007669"/>
    <property type="project" value="TreeGrafter"/>
</dbReference>
<dbReference type="InterPro" id="IPR018979">
    <property type="entry name" value="FERM_N"/>
</dbReference>
<gene>
    <name evidence="4" type="ORF">HF086_014786</name>
</gene>
<evidence type="ECO:0000259" key="3">
    <source>
        <dbReference type="PROSITE" id="PS50057"/>
    </source>
</evidence>
<dbReference type="PROSITE" id="PS50057">
    <property type="entry name" value="FERM_3"/>
    <property type="match status" value="1"/>
</dbReference>
<dbReference type="EMBL" id="JACEFF010000493">
    <property type="protein sequence ID" value="KAH9636525.1"/>
    <property type="molecule type" value="Genomic_DNA"/>
</dbReference>
<dbReference type="InterPro" id="IPR000299">
    <property type="entry name" value="FERM_domain"/>
</dbReference>
<keyword evidence="2" id="KW-0963">Cytoplasm</keyword>
<sequence length="189" mass="21586">MMDCLCPAPRTLACRVVLLDERELLHEIQDNNTGQALLDVVFRHLDLLETAYFGLRYVDQDNQTHWLDAGKRLRRQLRGSDPHTFYFGVKFYAADPCKLLEEITRYQLFLQLKQDVLRGRLPVNFDLAAELAAYVLQFRSLGLGETNGAKQSVLRNKLTDWCNALTLIKKTDNCRGARATDAARTDPAN</sequence>
<dbReference type="SMART" id="SM00295">
    <property type="entry name" value="B41"/>
    <property type="match status" value="1"/>
</dbReference>
<reference evidence="4" key="1">
    <citation type="journal article" date="2021" name="G3 (Bethesda)">
        <title>Genome and transcriptome analysis of the beet armyworm Spodoptera exigua reveals targets for pest control. .</title>
        <authorList>
            <person name="Simon S."/>
            <person name="Breeschoten T."/>
            <person name="Jansen H.J."/>
            <person name="Dirks R.P."/>
            <person name="Schranz M.E."/>
            <person name="Ros V.I.D."/>
        </authorList>
    </citation>
    <scope>NUCLEOTIDE SEQUENCE</scope>
    <source>
        <strain evidence="4">TB_SE_WUR_2020</strain>
    </source>
</reference>
<dbReference type="AlphaFoldDB" id="A0A922MHJ4"/>
<dbReference type="InterPro" id="IPR035963">
    <property type="entry name" value="FERM_2"/>
</dbReference>
<dbReference type="Proteomes" id="UP000814243">
    <property type="component" value="Unassembled WGS sequence"/>
</dbReference>
<dbReference type="SUPFAM" id="SSF47031">
    <property type="entry name" value="Second domain of FERM"/>
    <property type="match status" value="1"/>
</dbReference>
<dbReference type="PROSITE" id="PS00660">
    <property type="entry name" value="FERM_1"/>
    <property type="match status" value="1"/>
</dbReference>
<dbReference type="Pfam" id="PF09379">
    <property type="entry name" value="FERM_N"/>
    <property type="match status" value="1"/>
</dbReference>
<dbReference type="GO" id="GO:0071944">
    <property type="term" value="C:cell periphery"/>
    <property type="evidence" value="ECO:0007669"/>
    <property type="project" value="UniProtKB-ARBA"/>
</dbReference>
<dbReference type="InterPro" id="IPR029071">
    <property type="entry name" value="Ubiquitin-like_domsf"/>
</dbReference>
<dbReference type="Pfam" id="PF00373">
    <property type="entry name" value="FERM_M"/>
    <property type="match status" value="1"/>
</dbReference>
<dbReference type="SUPFAM" id="SSF54236">
    <property type="entry name" value="Ubiquitin-like"/>
    <property type="match status" value="1"/>
</dbReference>
<evidence type="ECO:0000256" key="1">
    <source>
        <dbReference type="ARBA" id="ARBA00004245"/>
    </source>
</evidence>
<dbReference type="CDD" id="cd14473">
    <property type="entry name" value="FERM_B-lobe"/>
    <property type="match status" value="1"/>
</dbReference>
<dbReference type="InterPro" id="IPR019748">
    <property type="entry name" value="FERM_central"/>
</dbReference>
<comment type="subcellular location">
    <subcellularLocation>
        <location evidence="1">Cytoplasm</location>
        <location evidence="1">Cytoskeleton</location>
    </subcellularLocation>
</comment>
<organism evidence="4 5">
    <name type="scientific">Spodoptera exigua</name>
    <name type="common">Beet armyworm</name>
    <name type="synonym">Noctua fulgens</name>
    <dbReference type="NCBI Taxonomy" id="7107"/>
    <lineage>
        <taxon>Eukaryota</taxon>
        <taxon>Metazoa</taxon>
        <taxon>Ecdysozoa</taxon>
        <taxon>Arthropoda</taxon>
        <taxon>Hexapoda</taxon>
        <taxon>Insecta</taxon>
        <taxon>Pterygota</taxon>
        <taxon>Neoptera</taxon>
        <taxon>Endopterygota</taxon>
        <taxon>Lepidoptera</taxon>
        <taxon>Glossata</taxon>
        <taxon>Ditrysia</taxon>
        <taxon>Noctuoidea</taxon>
        <taxon>Noctuidae</taxon>
        <taxon>Amphipyrinae</taxon>
        <taxon>Spodoptera</taxon>
    </lineage>
</organism>
<accession>A0A922MHJ4</accession>
<evidence type="ECO:0000256" key="2">
    <source>
        <dbReference type="ARBA" id="ARBA00023212"/>
    </source>
</evidence>
<dbReference type="GO" id="GO:0009887">
    <property type="term" value="P:animal organ morphogenesis"/>
    <property type="evidence" value="ECO:0007669"/>
    <property type="project" value="UniProtKB-ARBA"/>
</dbReference>
<dbReference type="Gene3D" id="3.10.20.90">
    <property type="entry name" value="Phosphatidylinositol 3-kinase Catalytic Subunit, Chain A, domain 1"/>
    <property type="match status" value="1"/>
</dbReference>
<proteinExistence type="predicted"/>
<dbReference type="GO" id="GO:0005856">
    <property type="term" value="C:cytoskeleton"/>
    <property type="evidence" value="ECO:0007669"/>
    <property type="project" value="UniProtKB-SubCell"/>
</dbReference>